<dbReference type="RefSeq" id="WP_290292905.1">
    <property type="nucleotide sequence ID" value="NZ_CP047211.1"/>
</dbReference>
<feature type="transmembrane region" description="Helical" evidence="2">
    <location>
        <begin position="246"/>
        <end position="269"/>
    </location>
</feature>
<feature type="compositionally biased region" description="Low complexity" evidence="1">
    <location>
        <begin position="86"/>
        <end position="100"/>
    </location>
</feature>
<reference evidence="4" key="1">
    <citation type="journal article" date="2019" name="Int. J. Syst. Evol. Microbiol.">
        <title>The Global Catalogue of Microorganisms (GCM) 10K type strain sequencing project: providing services to taxonomists for standard genome sequencing and annotation.</title>
        <authorList>
            <consortium name="The Broad Institute Genomics Platform"/>
            <consortium name="The Broad Institute Genome Sequencing Center for Infectious Disease"/>
            <person name="Wu L."/>
            <person name="Ma J."/>
        </authorList>
    </citation>
    <scope>NUCLEOTIDE SEQUENCE [LARGE SCALE GENOMIC DNA]</scope>
    <source>
        <strain evidence="4">CCUG 53252</strain>
    </source>
</reference>
<feature type="compositionally biased region" description="Polar residues" evidence="1">
    <location>
        <begin position="33"/>
        <end position="42"/>
    </location>
</feature>
<evidence type="ECO:0000313" key="4">
    <source>
        <dbReference type="Proteomes" id="UP001595751"/>
    </source>
</evidence>
<gene>
    <name evidence="3" type="ORF">ACFORJ_11050</name>
</gene>
<feature type="transmembrane region" description="Helical" evidence="2">
    <location>
        <begin position="383"/>
        <end position="410"/>
    </location>
</feature>
<evidence type="ECO:0000256" key="2">
    <source>
        <dbReference type="SAM" id="Phobius"/>
    </source>
</evidence>
<keyword evidence="4" id="KW-1185">Reference proteome</keyword>
<feature type="transmembrane region" description="Helical" evidence="2">
    <location>
        <begin position="337"/>
        <end position="362"/>
    </location>
</feature>
<keyword evidence="2" id="KW-1133">Transmembrane helix</keyword>
<sequence length="437" mass="45762">MTDDKGRPDGGNANGGEGAADGNGRDPYGQSHGYGQNGNQGQDPYGSQGHGQTGYGQQGYGQDAYGQQGYDQNAYGQQGQQGYGQQGYDQNAYGQQGQQGYAQQGYGQDAYGQQGYGHAGYQGHDQSGYQAYGAYQGEGQWGQQSFGDPGPGVAQPGGELPPTSPVMSGPSQFNVTQPISTAFRRVNANIGPWLGFSAAAGAVFLAAYTVFAFFFIGTAMTTVNIIDGASSDPSSIVSRWGTGVGVLMVGFLVGYALLGALGFVISMFANRGAFEEIDGRMPGFATFFRVNRWGSLVGAAALTVVIALVAQLPGYLLSFLVGSTADGTGGGSALFTFFAYLLSLVFGLAILPIVSLVPLLVMDGRSKVLEAPGVAWNLVKDRYWPVLGSLILAALVGFVGIFACFIGLIYTIPIQTVAYVEIYRQLIGGRRPVPIVS</sequence>
<feature type="region of interest" description="Disordered" evidence="1">
    <location>
        <begin position="1"/>
        <end position="100"/>
    </location>
</feature>
<comment type="caution">
    <text evidence="3">The sequence shown here is derived from an EMBL/GenBank/DDBJ whole genome shotgun (WGS) entry which is preliminary data.</text>
</comment>
<feature type="compositionally biased region" description="Low complexity" evidence="1">
    <location>
        <begin position="60"/>
        <end position="78"/>
    </location>
</feature>
<proteinExistence type="predicted"/>
<keyword evidence="2" id="KW-0812">Transmembrane</keyword>
<feature type="transmembrane region" description="Helical" evidence="2">
    <location>
        <begin position="290"/>
        <end position="317"/>
    </location>
</feature>
<accession>A0ABV7ZTG6</accession>
<organism evidence="3 4">
    <name type="scientific">Corynebacterium hansenii</name>
    <dbReference type="NCBI Taxonomy" id="394964"/>
    <lineage>
        <taxon>Bacteria</taxon>
        <taxon>Bacillati</taxon>
        <taxon>Actinomycetota</taxon>
        <taxon>Actinomycetes</taxon>
        <taxon>Mycobacteriales</taxon>
        <taxon>Corynebacteriaceae</taxon>
        <taxon>Corynebacterium</taxon>
    </lineage>
</organism>
<protein>
    <submittedName>
        <fullName evidence="3">Uncharacterized protein</fullName>
    </submittedName>
</protein>
<dbReference type="EMBL" id="JBHRZN010000004">
    <property type="protein sequence ID" value="MFC3850697.1"/>
    <property type="molecule type" value="Genomic_DNA"/>
</dbReference>
<feature type="compositionally biased region" description="Gly residues" evidence="1">
    <location>
        <begin position="12"/>
        <end position="21"/>
    </location>
</feature>
<dbReference type="Proteomes" id="UP001595751">
    <property type="component" value="Unassembled WGS sequence"/>
</dbReference>
<feature type="transmembrane region" description="Helical" evidence="2">
    <location>
        <begin position="193"/>
        <end position="226"/>
    </location>
</feature>
<name>A0ABV7ZTG6_9CORY</name>
<evidence type="ECO:0000256" key="1">
    <source>
        <dbReference type="SAM" id="MobiDB-lite"/>
    </source>
</evidence>
<keyword evidence="2" id="KW-0472">Membrane</keyword>
<feature type="compositionally biased region" description="Gly residues" evidence="1">
    <location>
        <begin position="48"/>
        <end position="59"/>
    </location>
</feature>
<evidence type="ECO:0000313" key="3">
    <source>
        <dbReference type="EMBL" id="MFC3850697.1"/>
    </source>
</evidence>
<feature type="region of interest" description="Disordered" evidence="1">
    <location>
        <begin position="140"/>
        <end position="171"/>
    </location>
</feature>